<dbReference type="InterPro" id="IPR055553">
    <property type="entry name" value="DUF7129"/>
</dbReference>
<evidence type="ECO:0000313" key="3">
    <source>
        <dbReference type="Proteomes" id="UP000011592"/>
    </source>
</evidence>
<dbReference type="NCBIfam" id="NF033497">
    <property type="entry name" value="rubre_like_arch"/>
    <property type="match status" value="1"/>
</dbReference>
<feature type="domain" description="DUF7129" evidence="1">
    <location>
        <begin position="3"/>
        <end position="46"/>
    </location>
</feature>
<dbReference type="EMBL" id="AOIJ01000079">
    <property type="protein sequence ID" value="ELY76371.1"/>
    <property type="molecule type" value="Genomic_DNA"/>
</dbReference>
<reference evidence="2 3" key="1">
    <citation type="journal article" date="2014" name="PLoS Genet.">
        <title>Phylogenetically driven sequencing of extremely halophilic archaea reveals strategies for static and dynamic osmo-response.</title>
        <authorList>
            <person name="Becker E.A."/>
            <person name="Seitzer P.M."/>
            <person name="Tritt A."/>
            <person name="Larsen D."/>
            <person name="Krusor M."/>
            <person name="Yao A.I."/>
            <person name="Wu D."/>
            <person name="Madern D."/>
            <person name="Eisen J.A."/>
            <person name="Darling A.E."/>
            <person name="Facciotti M.T."/>
        </authorList>
    </citation>
    <scope>NUCLEOTIDE SEQUENCE [LARGE SCALE GENOMIC DNA]</scope>
    <source>
        <strain evidence="2 3">JCM 14663</strain>
    </source>
</reference>
<dbReference type="SUPFAM" id="SSF57802">
    <property type="entry name" value="Rubredoxin-like"/>
    <property type="match status" value="1"/>
</dbReference>
<accession>L9YRR9</accession>
<comment type="caution">
    <text evidence="2">The sequence shown here is derived from an EMBL/GenBank/DDBJ whole genome shotgun (WGS) entry which is preliminary data.</text>
</comment>
<evidence type="ECO:0000259" key="1">
    <source>
        <dbReference type="Pfam" id="PF23455"/>
    </source>
</evidence>
<evidence type="ECO:0000313" key="2">
    <source>
        <dbReference type="EMBL" id="ELY76371.1"/>
    </source>
</evidence>
<gene>
    <name evidence="2" type="ORF">C486_18089</name>
</gene>
<dbReference type="PATRIC" id="fig|1230459.4.peg.3590"/>
<dbReference type="Pfam" id="PF23455">
    <property type="entry name" value="DUF7129"/>
    <property type="match status" value="1"/>
</dbReference>
<sequence length="46" mass="5188">MVYIDPYTPDRSHYECWNCGYRRTAGSPGSCPECGGQLHNLAVPRE</sequence>
<dbReference type="AlphaFoldDB" id="L9YRR9"/>
<dbReference type="Proteomes" id="UP000011592">
    <property type="component" value="Unassembled WGS sequence"/>
</dbReference>
<name>L9YRR9_9EURY</name>
<proteinExistence type="predicted"/>
<organism evidence="2 3">
    <name type="scientific">Natrinema gari JCM 14663</name>
    <dbReference type="NCBI Taxonomy" id="1230459"/>
    <lineage>
        <taxon>Archaea</taxon>
        <taxon>Methanobacteriati</taxon>
        <taxon>Methanobacteriota</taxon>
        <taxon>Stenosarchaea group</taxon>
        <taxon>Halobacteria</taxon>
        <taxon>Halobacteriales</taxon>
        <taxon>Natrialbaceae</taxon>
        <taxon>Natrinema</taxon>
    </lineage>
</organism>
<keyword evidence="3" id="KW-1185">Reference proteome</keyword>
<protein>
    <recommendedName>
        <fullName evidence="1">DUF7129 domain-containing protein</fullName>
    </recommendedName>
</protein>